<evidence type="ECO:0000313" key="1">
    <source>
        <dbReference type="EMBL" id="KKA22259.1"/>
    </source>
</evidence>
<proteinExistence type="predicted"/>
<evidence type="ECO:0000313" key="2">
    <source>
        <dbReference type="Proteomes" id="UP000053958"/>
    </source>
</evidence>
<sequence length="120" mass="13622">MEGHAKYSCHVTGILSSMPAPEFEWYSTEEDDANRRLGRFQAFMRIEYGVLRSHSYNLGLSLSQVIFIGIEHMAETLLDDILLVSFCRQLAIGYVSGQRYRAVRHGCDCSNITSTRLLAQ</sequence>
<dbReference type="AlphaFoldDB" id="A0A0F4YVJ9"/>
<protein>
    <submittedName>
        <fullName evidence="1">Uncharacterized protein</fullName>
    </submittedName>
</protein>
<reference evidence="1 2" key="1">
    <citation type="submission" date="2015-04" db="EMBL/GenBank/DDBJ databases">
        <authorList>
            <person name="Heijne W.H."/>
            <person name="Fedorova N.D."/>
            <person name="Nierman W.C."/>
            <person name="Vollebregt A.W."/>
            <person name="Zhao Z."/>
            <person name="Wu L."/>
            <person name="Kumar M."/>
            <person name="Stam H."/>
            <person name="van den Berg M.A."/>
            <person name="Pel H.J."/>
        </authorList>
    </citation>
    <scope>NUCLEOTIDE SEQUENCE [LARGE SCALE GENOMIC DNA]</scope>
    <source>
        <strain evidence="1 2">CBS 393.64</strain>
    </source>
</reference>
<keyword evidence="2" id="KW-1185">Reference proteome</keyword>
<dbReference type="RefSeq" id="XP_013328871.1">
    <property type="nucleotide sequence ID" value="XM_013473417.1"/>
</dbReference>
<dbReference type="GeneID" id="25316043"/>
<organism evidence="1 2">
    <name type="scientific">Rasamsonia emersonii (strain ATCC 16479 / CBS 393.64 / IMI 116815)</name>
    <dbReference type="NCBI Taxonomy" id="1408163"/>
    <lineage>
        <taxon>Eukaryota</taxon>
        <taxon>Fungi</taxon>
        <taxon>Dikarya</taxon>
        <taxon>Ascomycota</taxon>
        <taxon>Pezizomycotina</taxon>
        <taxon>Eurotiomycetes</taxon>
        <taxon>Eurotiomycetidae</taxon>
        <taxon>Eurotiales</taxon>
        <taxon>Trichocomaceae</taxon>
        <taxon>Rasamsonia</taxon>
    </lineage>
</organism>
<gene>
    <name evidence="1" type="ORF">T310_3694</name>
</gene>
<accession>A0A0F4YVJ9</accession>
<comment type="caution">
    <text evidence="1">The sequence shown here is derived from an EMBL/GenBank/DDBJ whole genome shotgun (WGS) entry which is preliminary data.</text>
</comment>
<name>A0A0F4YVJ9_RASE3</name>
<dbReference type="Proteomes" id="UP000053958">
    <property type="component" value="Unassembled WGS sequence"/>
</dbReference>
<dbReference type="EMBL" id="LASV01000146">
    <property type="protein sequence ID" value="KKA22259.1"/>
    <property type="molecule type" value="Genomic_DNA"/>
</dbReference>